<feature type="region of interest" description="Disordered" evidence="1">
    <location>
        <begin position="1"/>
        <end position="27"/>
    </location>
</feature>
<reference evidence="2 3" key="1">
    <citation type="journal article" date="2018" name="Genome Biol. Evol.">
        <title>Multiple Roots of Fruiting Body Formation in Amoebozoa.</title>
        <authorList>
            <person name="Hillmann F."/>
            <person name="Forbes G."/>
            <person name="Novohradska S."/>
            <person name="Ferling I."/>
            <person name="Riege K."/>
            <person name="Groth M."/>
            <person name="Westermann M."/>
            <person name="Marz M."/>
            <person name="Spaller T."/>
            <person name="Winckler T."/>
            <person name="Schaap P."/>
            <person name="Glockner G."/>
        </authorList>
    </citation>
    <scope>NUCLEOTIDE SEQUENCE [LARGE SCALE GENOMIC DNA]</scope>
    <source>
        <strain evidence="2 3">Jena</strain>
    </source>
</reference>
<dbReference type="AlphaFoldDB" id="A0A2P6NMB5"/>
<evidence type="ECO:0000313" key="2">
    <source>
        <dbReference type="EMBL" id="PRP85093.1"/>
    </source>
</evidence>
<dbReference type="Proteomes" id="UP000241769">
    <property type="component" value="Unassembled WGS sequence"/>
</dbReference>
<proteinExistence type="predicted"/>
<feature type="compositionally biased region" description="Basic and acidic residues" evidence="1">
    <location>
        <begin position="12"/>
        <end position="27"/>
    </location>
</feature>
<protein>
    <submittedName>
        <fullName evidence="2">Uncharacterized protein</fullName>
    </submittedName>
</protein>
<comment type="caution">
    <text evidence="2">The sequence shown here is derived from an EMBL/GenBank/DDBJ whole genome shotgun (WGS) entry which is preliminary data.</text>
</comment>
<gene>
    <name evidence="2" type="ORF">PROFUN_07164</name>
</gene>
<evidence type="ECO:0000313" key="3">
    <source>
        <dbReference type="Proteomes" id="UP000241769"/>
    </source>
</evidence>
<keyword evidence="3" id="KW-1185">Reference proteome</keyword>
<dbReference type="InParanoid" id="A0A2P6NMB5"/>
<accession>A0A2P6NMB5</accession>
<sequence>MRRGVRTTCELSESKETSREEKAREREWMLPPSASVAGAASREQQLKRTSSQHNNILTNETLVYIREGKTRDNKIGSTLVAKHTQFISNAELYDRFVEAFKHRPENVGSPKCCLAPTFNGAALQIICTPASKILGAARQPWAK</sequence>
<evidence type="ECO:0000256" key="1">
    <source>
        <dbReference type="SAM" id="MobiDB-lite"/>
    </source>
</evidence>
<name>A0A2P6NMB5_9EUKA</name>
<dbReference type="EMBL" id="MDYQ01000050">
    <property type="protein sequence ID" value="PRP85093.1"/>
    <property type="molecule type" value="Genomic_DNA"/>
</dbReference>
<organism evidence="2 3">
    <name type="scientific">Planoprotostelium fungivorum</name>
    <dbReference type="NCBI Taxonomy" id="1890364"/>
    <lineage>
        <taxon>Eukaryota</taxon>
        <taxon>Amoebozoa</taxon>
        <taxon>Evosea</taxon>
        <taxon>Variosea</taxon>
        <taxon>Cavosteliida</taxon>
        <taxon>Cavosteliaceae</taxon>
        <taxon>Planoprotostelium</taxon>
    </lineage>
</organism>